<feature type="chain" id="PRO_5005195998" description="Lysozyme inhibitor LprI-like N-terminal domain-containing protein" evidence="1">
    <location>
        <begin position="22"/>
        <end position="134"/>
    </location>
</feature>
<evidence type="ECO:0000256" key="1">
    <source>
        <dbReference type="SAM" id="SignalP"/>
    </source>
</evidence>
<feature type="domain" description="Lysozyme inhibitor LprI-like N-terminal" evidence="2">
    <location>
        <begin position="38"/>
        <end position="131"/>
    </location>
</feature>
<feature type="signal peptide" evidence="1">
    <location>
        <begin position="1"/>
        <end position="21"/>
    </location>
</feature>
<keyword evidence="1" id="KW-0732">Signal</keyword>
<proteinExistence type="predicted"/>
<evidence type="ECO:0000313" key="4">
    <source>
        <dbReference type="Proteomes" id="UP000183920"/>
    </source>
</evidence>
<dbReference type="Pfam" id="PF07007">
    <property type="entry name" value="LprI"/>
    <property type="match status" value="1"/>
</dbReference>
<dbReference type="Proteomes" id="UP000183920">
    <property type="component" value="Unassembled WGS sequence"/>
</dbReference>
<dbReference type="AlphaFoldDB" id="A0A0G4Q5I9"/>
<dbReference type="InterPro" id="IPR009739">
    <property type="entry name" value="LprI-like_N"/>
</dbReference>
<dbReference type="RefSeq" id="WP_072063317.1">
    <property type="nucleotide sequence ID" value="NZ_CVRY01000002.1"/>
</dbReference>
<reference evidence="4" key="1">
    <citation type="submission" date="2015-06" db="EMBL/GenBank/DDBJ databases">
        <authorList>
            <person name="Urmite Genomes"/>
        </authorList>
    </citation>
    <scope>NUCLEOTIDE SEQUENCE [LARGE SCALE GENOMIC DNA]</scope>
    <source>
        <strain evidence="4">CSUR P1867</strain>
    </source>
</reference>
<name>A0A0G4Q5I9_9GAMM</name>
<evidence type="ECO:0000259" key="2">
    <source>
        <dbReference type="Pfam" id="PF07007"/>
    </source>
</evidence>
<sequence precursor="true">MKISLLMIFCSLLTVSFFSLAQNKYDPLAKCYEVTANEPRTAVQACLLDELKLAEQQMNVIYDKSKSDLEDTDSIAAKSAIDALASSQQHFIQFRSAECQRRSALLMGGTGAGDVLLACEIKLNQWRAKVLLNN</sequence>
<protein>
    <recommendedName>
        <fullName evidence="2">Lysozyme inhibitor LprI-like N-terminal domain-containing protein</fullName>
    </recommendedName>
</protein>
<dbReference type="EMBL" id="CVRY01000002">
    <property type="protein sequence ID" value="CRL60899.1"/>
    <property type="molecule type" value="Genomic_DNA"/>
</dbReference>
<organism evidence="3 4">
    <name type="scientific">Proteus penneri</name>
    <dbReference type="NCBI Taxonomy" id="102862"/>
    <lineage>
        <taxon>Bacteria</taxon>
        <taxon>Pseudomonadati</taxon>
        <taxon>Pseudomonadota</taxon>
        <taxon>Gammaproteobacteria</taxon>
        <taxon>Enterobacterales</taxon>
        <taxon>Morganellaceae</taxon>
        <taxon>Proteus</taxon>
    </lineage>
</organism>
<evidence type="ECO:0000313" key="3">
    <source>
        <dbReference type="EMBL" id="CRL60899.1"/>
    </source>
</evidence>
<dbReference type="Gene3D" id="1.20.1270.180">
    <property type="match status" value="1"/>
</dbReference>
<gene>
    <name evidence="3" type="ORF">BN1804_01186</name>
</gene>
<accession>A0A0G4Q5I9</accession>
<dbReference type="NCBIfam" id="NF041434">
    <property type="entry name" value="UmoC"/>
    <property type="match status" value="1"/>
</dbReference>